<name>A0ABS2I8C7_9ACTN</name>
<evidence type="ECO:0000313" key="1">
    <source>
        <dbReference type="EMBL" id="MBM7058918.1"/>
    </source>
</evidence>
<keyword evidence="2" id="KW-1185">Reference proteome</keyword>
<organism evidence="1 2">
    <name type="scientific">Streptomyces durocortorensis</name>
    <dbReference type="NCBI Taxonomy" id="2811104"/>
    <lineage>
        <taxon>Bacteria</taxon>
        <taxon>Bacillati</taxon>
        <taxon>Actinomycetota</taxon>
        <taxon>Actinomycetes</taxon>
        <taxon>Kitasatosporales</taxon>
        <taxon>Streptomycetaceae</taxon>
        <taxon>Streptomyces</taxon>
    </lineage>
</organism>
<evidence type="ECO:0000313" key="2">
    <source>
        <dbReference type="Proteomes" id="UP000712045"/>
    </source>
</evidence>
<dbReference type="RefSeq" id="WP_205086941.1">
    <property type="nucleotide sequence ID" value="NZ_JAFEUF010000453.1"/>
</dbReference>
<gene>
    <name evidence="1" type="ORF">JS521_35320</name>
</gene>
<comment type="caution">
    <text evidence="1">The sequence shown here is derived from an EMBL/GenBank/DDBJ whole genome shotgun (WGS) entry which is preliminary data.</text>
</comment>
<protein>
    <submittedName>
        <fullName evidence="1">Uncharacterized protein</fullName>
    </submittedName>
</protein>
<proteinExistence type="predicted"/>
<dbReference type="Proteomes" id="UP000712045">
    <property type="component" value="Unassembled WGS sequence"/>
</dbReference>
<dbReference type="EMBL" id="JAFEUF010000453">
    <property type="protein sequence ID" value="MBM7058918.1"/>
    <property type="molecule type" value="Genomic_DNA"/>
</dbReference>
<accession>A0ABS2I8C7</accession>
<reference evidence="1 2" key="1">
    <citation type="submission" date="2021-02" db="EMBL/GenBank/DDBJ databases">
        <title>Genome Streptomyces sp. RHZ10.</title>
        <authorList>
            <person name="Besaury L."/>
        </authorList>
    </citation>
    <scope>NUCLEOTIDE SEQUENCE [LARGE SCALE GENOMIC DNA]</scope>
    <source>
        <strain evidence="1 2">RHZ10</strain>
    </source>
</reference>
<sequence>MAGRLSVGAVCLGVYDSRAVRLWIPVSRPSLMDRFVETTTEPSGPQ</sequence>